<accession>A0ACC0CJN7</accession>
<reference evidence="1 2" key="1">
    <citation type="journal article" date="2022" name="New Phytol.">
        <title>Ecological generalism drives hyperdiversity of secondary metabolite gene clusters in xylarialean endophytes.</title>
        <authorList>
            <person name="Franco M.E.E."/>
            <person name="Wisecaver J.H."/>
            <person name="Arnold A.E."/>
            <person name="Ju Y.M."/>
            <person name="Slot J.C."/>
            <person name="Ahrendt S."/>
            <person name="Moore L.P."/>
            <person name="Eastman K.E."/>
            <person name="Scott K."/>
            <person name="Konkel Z."/>
            <person name="Mondo S.J."/>
            <person name="Kuo A."/>
            <person name="Hayes R.D."/>
            <person name="Haridas S."/>
            <person name="Andreopoulos B."/>
            <person name="Riley R."/>
            <person name="LaButti K."/>
            <person name="Pangilinan J."/>
            <person name="Lipzen A."/>
            <person name="Amirebrahimi M."/>
            <person name="Yan J."/>
            <person name="Adam C."/>
            <person name="Keymanesh K."/>
            <person name="Ng V."/>
            <person name="Louie K."/>
            <person name="Northen T."/>
            <person name="Drula E."/>
            <person name="Henrissat B."/>
            <person name="Hsieh H.M."/>
            <person name="Youens-Clark K."/>
            <person name="Lutzoni F."/>
            <person name="Miadlikowska J."/>
            <person name="Eastwood D.C."/>
            <person name="Hamelin R.C."/>
            <person name="Grigoriev I.V."/>
            <person name="U'Ren J.M."/>
        </authorList>
    </citation>
    <scope>NUCLEOTIDE SEQUENCE [LARGE SCALE GENOMIC DNA]</scope>
    <source>
        <strain evidence="1 2">ER1909</strain>
    </source>
</reference>
<dbReference type="EMBL" id="MU394430">
    <property type="protein sequence ID" value="KAI6080653.1"/>
    <property type="molecule type" value="Genomic_DNA"/>
</dbReference>
<sequence length="200" mass="23004">MRSYLYLATIALAVSPPITAQSNNLGQRQDYSQQSMKMTFYGYPDNCDPTGCYSSPEGNYVAYDCQNPNGQSRGYKAGGDGTWNNPLSIAGELDQCSIIYIPYLRKYGIIDDRCYGCGTAHIDIWVESQCDDDFDNVCKYVFHQDLQQRNYRRHYESESITEFYLRFEGSPRKANLSLSQWVCLRYLLEKDYSFEAAGQY</sequence>
<evidence type="ECO:0000313" key="1">
    <source>
        <dbReference type="EMBL" id="KAI6080653.1"/>
    </source>
</evidence>
<name>A0ACC0CJN7_9PEZI</name>
<comment type="caution">
    <text evidence="1">The sequence shown here is derived from an EMBL/GenBank/DDBJ whole genome shotgun (WGS) entry which is preliminary data.</text>
</comment>
<dbReference type="Proteomes" id="UP001497680">
    <property type="component" value="Unassembled WGS sequence"/>
</dbReference>
<evidence type="ECO:0000313" key="2">
    <source>
        <dbReference type="Proteomes" id="UP001497680"/>
    </source>
</evidence>
<keyword evidence="2" id="KW-1185">Reference proteome</keyword>
<proteinExistence type="predicted"/>
<protein>
    <submittedName>
        <fullName evidence="1">Uncharacterized protein</fullName>
    </submittedName>
</protein>
<gene>
    <name evidence="1" type="ORF">F4821DRAFT_265706</name>
</gene>
<organism evidence="1 2">
    <name type="scientific">Hypoxylon rubiginosum</name>
    <dbReference type="NCBI Taxonomy" id="110542"/>
    <lineage>
        <taxon>Eukaryota</taxon>
        <taxon>Fungi</taxon>
        <taxon>Dikarya</taxon>
        <taxon>Ascomycota</taxon>
        <taxon>Pezizomycotina</taxon>
        <taxon>Sordariomycetes</taxon>
        <taxon>Xylariomycetidae</taxon>
        <taxon>Xylariales</taxon>
        <taxon>Hypoxylaceae</taxon>
        <taxon>Hypoxylon</taxon>
    </lineage>
</organism>